<dbReference type="Proteomes" id="UP000183766">
    <property type="component" value="Unassembled WGS sequence"/>
</dbReference>
<dbReference type="PANTHER" id="PTHR30273">
    <property type="entry name" value="PERIPLASMIC SIGNAL SENSOR AND SIGMA FACTOR ACTIVATOR FECR-RELATED"/>
    <property type="match status" value="1"/>
</dbReference>
<keyword evidence="1" id="KW-1133">Transmembrane helix</keyword>
<keyword evidence="1" id="KW-0812">Transmembrane</keyword>
<dbReference type="Pfam" id="PF04773">
    <property type="entry name" value="FecR"/>
    <property type="match status" value="1"/>
</dbReference>
<sequence>MKNYFQKILSLFARHNYSEQTNQMFYRWLVDNEYEKEKDEALQELYLEARKKGKVFDLEKSLERWKLDNNLTHVQPQQKSDKKLFMRLWQSVAVILLIVSISLGYLLCKAEKDNSGITQQCISGTQMKTFFLPDGSRVSMNSRSMLLYPEQFTGKYRSVFLIGEANFKVKANKNKPFIVKTNDFQITALGTEFNVSAYTEDNNVFTTLITGSVLVEFDDLGKKKLLKPNEQLVYNRKSRQDTLTYPDMKDVTAWQKGELVFNRKTITEIITILERKYDCKFFYNQHSLKNDRYSFRFKDNPPLSEVMDVIVDVAGDLCFKIEHDKCYIMQK</sequence>
<dbReference type="FunFam" id="2.60.120.1440:FF:000001">
    <property type="entry name" value="Putative anti-sigma factor"/>
    <property type="match status" value="1"/>
</dbReference>
<dbReference type="Gene3D" id="3.55.50.30">
    <property type="match status" value="1"/>
</dbReference>
<name>A0A1I4X586_9BACE</name>
<evidence type="ECO:0000259" key="3">
    <source>
        <dbReference type="Pfam" id="PF16344"/>
    </source>
</evidence>
<feature type="domain" description="Protein FecR C-terminal" evidence="3">
    <location>
        <begin position="258"/>
        <end position="328"/>
    </location>
</feature>
<dbReference type="PANTHER" id="PTHR30273:SF2">
    <property type="entry name" value="PROTEIN FECR"/>
    <property type="match status" value="1"/>
</dbReference>
<dbReference type="GO" id="GO:0016989">
    <property type="term" value="F:sigma factor antagonist activity"/>
    <property type="evidence" value="ECO:0007669"/>
    <property type="project" value="TreeGrafter"/>
</dbReference>
<evidence type="ECO:0000313" key="4">
    <source>
        <dbReference type="EMBL" id="SFN20855.1"/>
    </source>
</evidence>
<proteinExistence type="predicted"/>
<dbReference type="Pfam" id="PF16344">
    <property type="entry name" value="FecR_C"/>
    <property type="match status" value="1"/>
</dbReference>
<dbReference type="RefSeq" id="WP_009040364.1">
    <property type="nucleotide sequence ID" value="NZ_FOUM01000024.1"/>
</dbReference>
<keyword evidence="1" id="KW-0472">Membrane</keyword>
<dbReference type="EMBL" id="FOUM01000024">
    <property type="protein sequence ID" value="SFN20855.1"/>
    <property type="molecule type" value="Genomic_DNA"/>
</dbReference>
<feature type="transmembrane region" description="Helical" evidence="1">
    <location>
        <begin position="88"/>
        <end position="107"/>
    </location>
</feature>
<dbReference type="PIRSF" id="PIRSF018266">
    <property type="entry name" value="FecR"/>
    <property type="match status" value="1"/>
</dbReference>
<gene>
    <name evidence="4" type="ORF">SAMN05216250_12457</name>
</gene>
<accession>A0A1I4X586</accession>
<evidence type="ECO:0000259" key="2">
    <source>
        <dbReference type="Pfam" id="PF04773"/>
    </source>
</evidence>
<protein>
    <submittedName>
        <fullName evidence="4">FecR family protein</fullName>
    </submittedName>
</protein>
<reference evidence="4 5" key="1">
    <citation type="submission" date="2016-10" db="EMBL/GenBank/DDBJ databases">
        <authorList>
            <person name="de Groot N.N."/>
        </authorList>
    </citation>
    <scope>NUCLEOTIDE SEQUENCE [LARGE SCALE GENOMIC DNA]</scope>
    <source>
        <strain evidence="4 5">NLAE-zl-C202</strain>
    </source>
</reference>
<evidence type="ECO:0000256" key="1">
    <source>
        <dbReference type="SAM" id="Phobius"/>
    </source>
</evidence>
<dbReference type="AlphaFoldDB" id="A0A1I4X586"/>
<dbReference type="InterPro" id="IPR006860">
    <property type="entry name" value="FecR"/>
</dbReference>
<dbReference type="InterPro" id="IPR032508">
    <property type="entry name" value="FecR_C"/>
</dbReference>
<dbReference type="Gene3D" id="2.60.120.1440">
    <property type="match status" value="1"/>
</dbReference>
<dbReference type="InterPro" id="IPR012373">
    <property type="entry name" value="Ferrdict_sens_TM"/>
</dbReference>
<evidence type="ECO:0000313" key="5">
    <source>
        <dbReference type="Proteomes" id="UP000183766"/>
    </source>
</evidence>
<organism evidence="4 5">
    <name type="scientific">Bacteroides xylanisolvens</name>
    <dbReference type="NCBI Taxonomy" id="371601"/>
    <lineage>
        <taxon>Bacteria</taxon>
        <taxon>Pseudomonadati</taxon>
        <taxon>Bacteroidota</taxon>
        <taxon>Bacteroidia</taxon>
        <taxon>Bacteroidales</taxon>
        <taxon>Bacteroidaceae</taxon>
        <taxon>Bacteroides</taxon>
    </lineage>
</organism>
<feature type="domain" description="FecR protein" evidence="2">
    <location>
        <begin position="126"/>
        <end position="213"/>
    </location>
</feature>